<sequence>MKKRFYGFLLFILFFSTSIHIPVSAATTSPTTSDESANDFIEMFEIDNYTAANPYILVTGNTATIMFTTDDKAKVSIRSGSIYVKTTDYTRDQELAINQLETTNHLILTVTTKAGVSTSYPITIKTAPKSKHKVVPRITETSLSSSRRTDS</sequence>
<keyword evidence="3" id="KW-1185">Reference proteome</keyword>
<evidence type="ECO:0000313" key="2">
    <source>
        <dbReference type="EMBL" id="MBA3927047.1"/>
    </source>
</evidence>
<comment type="caution">
    <text evidence="2">The sequence shown here is derived from an EMBL/GenBank/DDBJ whole genome shotgun (WGS) entry which is preliminary data.</text>
</comment>
<evidence type="ECO:0000313" key="3">
    <source>
        <dbReference type="Proteomes" id="UP000548787"/>
    </source>
</evidence>
<dbReference type="EMBL" id="JABJVM010000013">
    <property type="protein sequence ID" value="MBA3927047.1"/>
    <property type="molecule type" value="Genomic_DNA"/>
</dbReference>
<reference evidence="2 3" key="1">
    <citation type="submission" date="2020-05" db="EMBL/GenBank/DDBJ databases">
        <authorList>
            <person name="Carlin C.R."/>
        </authorList>
    </citation>
    <scope>NUCLEOTIDE SEQUENCE [LARGE SCALE GENOMIC DNA]</scope>
    <source>
        <strain evidence="2 3">FSL W9-0585</strain>
    </source>
</reference>
<dbReference type="RefSeq" id="WP_181677165.1">
    <property type="nucleotide sequence ID" value="NZ_JABJVM010000013.1"/>
</dbReference>
<name>A0A7W1YGU1_9LIST</name>
<keyword evidence="1" id="KW-0732">Signal</keyword>
<gene>
    <name evidence="2" type="ORF">HPK16_11890</name>
</gene>
<organism evidence="2 3">
    <name type="scientific">Listeria rustica</name>
    <dbReference type="NCBI Taxonomy" id="2713503"/>
    <lineage>
        <taxon>Bacteria</taxon>
        <taxon>Bacillati</taxon>
        <taxon>Bacillota</taxon>
        <taxon>Bacilli</taxon>
        <taxon>Bacillales</taxon>
        <taxon>Listeriaceae</taxon>
        <taxon>Listeria</taxon>
    </lineage>
</organism>
<protein>
    <recommendedName>
        <fullName evidence="4">Cadherin-like beta sandwich domain-containing protein</fullName>
    </recommendedName>
</protein>
<accession>A0A7W1YGU1</accession>
<feature type="signal peptide" evidence="1">
    <location>
        <begin position="1"/>
        <end position="25"/>
    </location>
</feature>
<evidence type="ECO:0008006" key="4">
    <source>
        <dbReference type="Google" id="ProtNLM"/>
    </source>
</evidence>
<dbReference type="Proteomes" id="UP000548787">
    <property type="component" value="Unassembled WGS sequence"/>
</dbReference>
<proteinExistence type="predicted"/>
<reference evidence="2 3" key="2">
    <citation type="submission" date="2020-08" db="EMBL/GenBank/DDBJ databases">
        <title>Listeria ohnekaius sp. nov. and Listeria portnoyii sp. nov. isolated from non-agricultural and natural environments.</title>
        <authorList>
            <person name="Weller D."/>
            <person name="Belias A.M."/>
            <person name="Liao J."/>
            <person name="Guo S."/>
            <person name="Orsi R.H."/>
            <person name="Wiedmann M."/>
        </authorList>
    </citation>
    <scope>NUCLEOTIDE SEQUENCE [LARGE SCALE GENOMIC DNA]</scope>
    <source>
        <strain evidence="2 3">FSL W9-0585</strain>
    </source>
</reference>
<dbReference type="AlphaFoldDB" id="A0A7W1YGU1"/>
<evidence type="ECO:0000256" key="1">
    <source>
        <dbReference type="SAM" id="SignalP"/>
    </source>
</evidence>
<feature type="chain" id="PRO_5031395093" description="Cadherin-like beta sandwich domain-containing protein" evidence="1">
    <location>
        <begin position="26"/>
        <end position="151"/>
    </location>
</feature>